<dbReference type="RefSeq" id="WP_338890498.1">
    <property type="nucleotide sequence ID" value="NZ_CP147846.1"/>
</dbReference>
<gene>
    <name evidence="2" type="ORF">WDS16_03395</name>
</gene>
<keyword evidence="2" id="KW-0540">Nuclease</keyword>
<dbReference type="GO" id="GO:0016787">
    <property type="term" value="F:hydrolase activity"/>
    <property type="evidence" value="ECO:0007669"/>
    <property type="project" value="UniProtKB-KW"/>
</dbReference>
<feature type="domain" description="HNH nuclease" evidence="1">
    <location>
        <begin position="216"/>
        <end position="275"/>
    </location>
</feature>
<dbReference type="GO" id="GO:0004519">
    <property type="term" value="F:endonuclease activity"/>
    <property type="evidence" value="ECO:0007669"/>
    <property type="project" value="UniProtKB-KW"/>
</dbReference>
<proteinExistence type="predicted"/>
<accession>A0ABZ2PKB4</accession>
<keyword evidence="2" id="KW-0255">Endonuclease</keyword>
<evidence type="ECO:0000259" key="1">
    <source>
        <dbReference type="Pfam" id="PF13391"/>
    </source>
</evidence>
<evidence type="ECO:0000313" key="3">
    <source>
        <dbReference type="Proteomes" id="UP001432000"/>
    </source>
</evidence>
<keyword evidence="3" id="KW-1185">Reference proteome</keyword>
<name>A0ABZ2PKB4_9NOCA</name>
<protein>
    <submittedName>
        <fullName evidence="2">HNH endonuclease signature motif containing protein</fullName>
        <ecNumber evidence="2">3.1.-.-</ecNumber>
    </submittedName>
</protein>
<keyword evidence="2" id="KW-0378">Hydrolase</keyword>
<organism evidence="2 3">
    <name type="scientific">Rhodococcus sovatensis</name>
    <dbReference type="NCBI Taxonomy" id="1805840"/>
    <lineage>
        <taxon>Bacteria</taxon>
        <taxon>Bacillati</taxon>
        <taxon>Actinomycetota</taxon>
        <taxon>Actinomycetes</taxon>
        <taxon>Mycobacteriales</taxon>
        <taxon>Nocardiaceae</taxon>
        <taxon>Rhodococcus</taxon>
    </lineage>
</organism>
<dbReference type="Proteomes" id="UP001432000">
    <property type="component" value="Chromosome"/>
</dbReference>
<dbReference type="InterPro" id="IPR003615">
    <property type="entry name" value="HNH_nuc"/>
</dbReference>
<dbReference type="EC" id="3.1.-.-" evidence="2"/>
<evidence type="ECO:0000313" key="2">
    <source>
        <dbReference type="EMBL" id="WXG69616.1"/>
    </source>
</evidence>
<reference evidence="2 3" key="1">
    <citation type="submission" date="2024-03" db="EMBL/GenBank/DDBJ databases">
        <title>Natural products discovery in diverse microorganisms through a two-stage MS feature dereplication strategy.</title>
        <authorList>
            <person name="Zhang R."/>
        </authorList>
    </citation>
    <scope>NUCLEOTIDE SEQUENCE [LARGE SCALE GENOMIC DNA]</scope>
    <source>
        <strain evidence="2 3">18930</strain>
    </source>
</reference>
<dbReference type="Pfam" id="PF13391">
    <property type="entry name" value="HNH_2"/>
    <property type="match status" value="1"/>
</dbReference>
<sequence>MADELMGVGASAFIAPTPDQLRHQWLSVLERQHPSAGKRQVNLVPCEVVLSHRASLLMDHRKYGSGSAHRAEFPVQHLARLFKRPPTSILAKMANLDGTRSNGGRFELEVAARLGDVEMLQGVYLRILDMARALGIDPDELPDFLGIEGTSLIELEGQYELDSSEIERSLESKLEKWERERTDVPIETTERLLVAAVRVGQHRFAQRVLNNHQHKCVFCGLSGIIGGKRRPRMLLASHIKPWRDSTDRERVDHTNGFTACPTHDIAFDTGLITVDQDLSLRYAPGIEDDMTVSPPLRRALGKPPLHDRLILAESSVRPDVSYLTWHQEEIFVAG</sequence>
<dbReference type="EMBL" id="CP147846">
    <property type="protein sequence ID" value="WXG69616.1"/>
    <property type="molecule type" value="Genomic_DNA"/>
</dbReference>